<dbReference type="AlphaFoldDB" id="A0A0M0BQM4"/>
<dbReference type="Proteomes" id="UP000037210">
    <property type="component" value="Unassembled WGS sequence"/>
</dbReference>
<evidence type="ECO:0000313" key="3">
    <source>
        <dbReference type="Proteomes" id="UP000037210"/>
    </source>
</evidence>
<keyword evidence="1" id="KW-1133">Transmembrane helix</keyword>
<name>A0A0M0BQM4_9ARCH</name>
<organism evidence="2 3">
    <name type="scientific">miscellaneous Crenarchaeota group-15 archaeon DG-45</name>
    <dbReference type="NCBI Taxonomy" id="1685127"/>
    <lineage>
        <taxon>Archaea</taxon>
        <taxon>Candidatus Bathyarchaeota</taxon>
        <taxon>MCG-15</taxon>
    </lineage>
</organism>
<comment type="caution">
    <text evidence="2">The sequence shown here is derived from an EMBL/GenBank/DDBJ whole genome shotgun (WGS) entry which is preliminary data.</text>
</comment>
<feature type="transmembrane region" description="Helical" evidence="1">
    <location>
        <begin position="58"/>
        <end position="76"/>
    </location>
</feature>
<dbReference type="EMBL" id="LFWZ01000022">
    <property type="protein sequence ID" value="KON30749.1"/>
    <property type="molecule type" value="Genomic_DNA"/>
</dbReference>
<sequence>MKLVISLAVAGLTLTAQVSLGVGGSTSFMIGVLIYLALSDVLSHLGGVDRLRGLKIGVGAYFFTWLMTWALLYTTFAGP</sequence>
<protein>
    <submittedName>
        <fullName evidence="2">Uncharacterized protein</fullName>
    </submittedName>
</protein>
<gene>
    <name evidence="2" type="ORF">AC482_03060</name>
</gene>
<accession>A0A0M0BQM4</accession>
<proteinExistence type="predicted"/>
<keyword evidence="1" id="KW-0812">Transmembrane</keyword>
<keyword evidence="1" id="KW-0472">Membrane</keyword>
<evidence type="ECO:0000256" key="1">
    <source>
        <dbReference type="SAM" id="Phobius"/>
    </source>
</evidence>
<evidence type="ECO:0000313" key="2">
    <source>
        <dbReference type="EMBL" id="KON30749.1"/>
    </source>
</evidence>
<reference evidence="2 3" key="1">
    <citation type="submission" date="2015-06" db="EMBL/GenBank/DDBJ databases">
        <title>New insights into the roles of widespread benthic archaea in carbon and nitrogen cycling.</title>
        <authorList>
            <person name="Lazar C.S."/>
            <person name="Baker B.J."/>
            <person name="Seitz K.W."/>
            <person name="Hyde A.S."/>
            <person name="Dick G.J."/>
            <person name="Hinrichs K.-U."/>
            <person name="Teske A.P."/>
        </authorList>
    </citation>
    <scope>NUCLEOTIDE SEQUENCE [LARGE SCALE GENOMIC DNA]</scope>
    <source>
        <strain evidence="2">DG-45</strain>
    </source>
</reference>